<dbReference type="GO" id="GO:0007508">
    <property type="term" value="P:larval heart development"/>
    <property type="evidence" value="ECO:0007669"/>
    <property type="project" value="TreeGrafter"/>
</dbReference>
<keyword evidence="1" id="KW-0418">Kinase</keyword>
<dbReference type="OrthoDB" id="416454at2759"/>
<dbReference type="GO" id="GO:0016301">
    <property type="term" value="F:kinase activity"/>
    <property type="evidence" value="ECO:0007669"/>
    <property type="project" value="UniProtKB-KW"/>
</dbReference>
<dbReference type="PANTHER" id="PTHR33395">
    <property type="entry name" value="TRANSCRIPTASE, PUTATIVE-RELATED-RELATED"/>
    <property type="match status" value="1"/>
</dbReference>
<sequence>MVESVPWETVLKGKGAQEGWSYFKEELSKAQEKAIPRSHKTSRQGRRLVWLNRGLWLDPREKRKVYDPWKKGLVTYEQYQGVVKICRGKIRRAKAQAELDLATTVKDNKKRFFQYINKRRKARENVGPLMNEVGALVVEDTEKAELLNAFFASVFTAKAAPHESQTLETRGKVWREEDFPSVGEDWVRDHLAKLDIISLWALMGCTHEC</sequence>
<dbReference type="Proteomes" id="UP000233556">
    <property type="component" value="Unassembled WGS sequence"/>
</dbReference>
<protein>
    <submittedName>
        <fullName evidence="1">Glycerol kinase</fullName>
    </submittedName>
</protein>
<name>A0A2I0UTV5_LIMLA</name>
<accession>A0A2I0UTV5</accession>
<dbReference type="EMBL" id="KZ505637">
    <property type="protein sequence ID" value="PKU49485.1"/>
    <property type="molecule type" value="Genomic_DNA"/>
</dbReference>
<reference evidence="2" key="1">
    <citation type="submission" date="2017-11" db="EMBL/GenBank/DDBJ databases">
        <authorList>
            <person name="Lima N.C."/>
            <person name="Parody-Merino A.M."/>
            <person name="Battley P.F."/>
            <person name="Fidler A.E."/>
            <person name="Prosdocimi F."/>
        </authorList>
    </citation>
    <scope>NUCLEOTIDE SEQUENCE [LARGE SCALE GENOMIC DNA]</scope>
</reference>
<dbReference type="PANTHER" id="PTHR33395:SF22">
    <property type="entry name" value="REVERSE TRANSCRIPTASE DOMAIN-CONTAINING PROTEIN"/>
    <property type="match status" value="1"/>
</dbReference>
<keyword evidence="2" id="KW-1185">Reference proteome</keyword>
<evidence type="ECO:0000313" key="2">
    <source>
        <dbReference type="Proteomes" id="UP000233556"/>
    </source>
</evidence>
<keyword evidence="1" id="KW-0808">Transferase</keyword>
<proteinExistence type="predicted"/>
<dbReference type="GO" id="GO:0061343">
    <property type="term" value="P:cell adhesion involved in heart morphogenesis"/>
    <property type="evidence" value="ECO:0007669"/>
    <property type="project" value="TreeGrafter"/>
</dbReference>
<evidence type="ECO:0000313" key="1">
    <source>
        <dbReference type="EMBL" id="PKU49485.1"/>
    </source>
</evidence>
<organism evidence="1 2">
    <name type="scientific">Limosa lapponica baueri</name>
    <dbReference type="NCBI Taxonomy" id="1758121"/>
    <lineage>
        <taxon>Eukaryota</taxon>
        <taxon>Metazoa</taxon>
        <taxon>Chordata</taxon>
        <taxon>Craniata</taxon>
        <taxon>Vertebrata</taxon>
        <taxon>Euteleostomi</taxon>
        <taxon>Archelosauria</taxon>
        <taxon>Archosauria</taxon>
        <taxon>Dinosauria</taxon>
        <taxon>Saurischia</taxon>
        <taxon>Theropoda</taxon>
        <taxon>Coelurosauria</taxon>
        <taxon>Aves</taxon>
        <taxon>Neognathae</taxon>
        <taxon>Neoaves</taxon>
        <taxon>Charadriiformes</taxon>
        <taxon>Scolopacidae</taxon>
        <taxon>Limosa</taxon>
    </lineage>
</organism>
<reference evidence="2" key="2">
    <citation type="submission" date="2017-12" db="EMBL/GenBank/DDBJ databases">
        <title>Genome sequence of the Bar-tailed Godwit (Limosa lapponica baueri).</title>
        <authorList>
            <person name="Lima N.C.B."/>
            <person name="Parody-Merino A.M."/>
            <person name="Battley P.F."/>
            <person name="Fidler A.E."/>
            <person name="Prosdocimi F."/>
        </authorList>
    </citation>
    <scope>NUCLEOTIDE SEQUENCE [LARGE SCALE GENOMIC DNA]</scope>
</reference>
<dbReference type="GO" id="GO:0031012">
    <property type="term" value="C:extracellular matrix"/>
    <property type="evidence" value="ECO:0007669"/>
    <property type="project" value="TreeGrafter"/>
</dbReference>
<dbReference type="AlphaFoldDB" id="A0A2I0UTV5"/>
<gene>
    <name evidence="1" type="ORF">llap_194</name>
</gene>